<evidence type="ECO:0000256" key="2">
    <source>
        <dbReference type="ARBA" id="ARBA00022475"/>
    </source>
</evidence>
<evidence type="ECO:0000256" key="4">
    <source>
        <dbReference type="ARBA" id="ARBA00022989"/>
    </source>
</evidence>
<dbReference type="Pfam" id="PF02687">
    <property type="entry name" value="FtsX"/>
    <property type="match status" value="1"/>
</dbReference>
<proteinExistence type="predicted"/>
<dbReference type="InterPro" id="IPR003838">
    <property type="entry name" value="ABC3_permease_C"/>
</dbReference>
<sequence>MNVFKLSFKNLFARPMRSVLTVTMLTMGVALASLLILVGNALDDSFKKNIRGIDMVVGAKGSPLQLILSAIYQIDSPTGNISLAEARKLAKNPQIKETIELSFGDSYKGRRIVGTSQKYVALYDGSMADGILWEKPFEAVVGAQVSQEFDLKTGDEFYSAHGVDGMGHDHEEHPFTVVGVLNTSGSVLDKLILTAPESIWEVHADADHDSSATPEITAMLVKFRSKMGIMTLPRVVNQQTSMQAALPAIEVNRLFELFGVAISTLQIVALVIMLLGAVSVFVSMVNALKDRAFEMALMRSMGASRSQIFGMILLEALMLGIIGTVLGLILSHIGIAFLNTYANEQFGINVSIWALDPLEWLLITATIVLCIFAALLPSITTIKMDVSKILSRYEN</sequence>
<feature type="domain" description="ABC3 transporter permease C-terminal" evidence="7">
    <location>
        <begin position="267"/>
        <end position="384"/>
    </location>
</feature>
<feature type="transmembrane region" description="Helical" evidence="6">
    <location>
        <begin position="358"/>
        <end position="382"/>
    </location>
</feature>
<dbReference type="AlphaFoldDB" id="A0A7K3WRU0"/>
<evidence type="ECO:0000313" key="10">
    <source>
        <dbReference type="Proteomes" id="UP000486602"/>
    </source>
</evidence>
<feature type="transmembrane region" description="Helical" evidence="6">
    <location>
        <begin position="308"/>
        <end position="338"/>
    </location>
</feature>
<accession>A0A7K3WRU0</accession>
<evidence type="ECO:0000313" key="9">
    <source>
        <dbReference type="EMBL" id="NEN23771.1"/>
    </source>
</evidence>
<gene>
    <name evidence="9" type="ORF">G3O08_09685</name>
</gene>
<comment type="subcellular location">
    <subcellularLocation>
        <location evidence="1">Cell membrane</location>
        <topology evidence="1">Multi-pass membrane protein</topology>
    </subcellularLocation>
</comment>
<evidence type="ECO:0000256" key="6">
    <source>
        <dbReference type="SAM" id="Phobius"/>
    </source>
</evidence>
<dbReference type="InterPro" id="IPR025857">
    <property type="entry name" value="MacB_PCD"/>
</dbReference>
<dbReference type="EMBL" id="JAAGVY010000015">
    <property type="protein sequence ID" value="NEN23771.1"/>
    <property type="molecule type" value="Genomic_DNA"/>
</dbReference>
<dbReference type="Pfam" id="PF12704">
    <property type="entry name" value="MacB_PCD"/>
    <property type="match status" value="1"/>
</dbReference>
<dbReference type="PANTHER" id="PTHR43738:SF2">
    <property type="entry name" value="ABC TRANSPORTER PERMEASE"/>
    <property type="match status" value="1"/>
</dbReference>
<feature type="domain" description="MacB-like periplasmic core" evidence="8">
    <location>
        <begin position="18"/>
        <end position="194"/>
    </location>
</feature>
<protein>
    <submittedName>
        <fullName evidence="9">FtsX-like permease family protein</fullName>
    </submittedName>
</protein>
<evidence type="ECO:0000256" key="3">
    <source>
        <dbReference type="ARBA" id="ARBA00022692"/>
    </source>
</evidence>
<name>A0A7K3WRU0_9FLAO</name>
<dbReference type="GO" id="GO:0005886">
    <property type="term" value="C:plasma membrane"/>
    <property type="evidence" value="ECO:0007669"/>
    <property type="project" value="UniProtKB-SubCell"/>
</dbReference>
<organism evidence="9 10">
    <name type="scientific">Cryomorpha ignava</name>
    <dbReference type="NCBI Taxonomy" id="101383"/>
    <lineage>
        <taxon>Bacteria</taxon>
        <taxon>Pseudomonadati</taxon>
        <taxon>Bacteroidota</taxon>
        <taxon>Flavobacteriia</taxon>
        <taxon>Flavobacteriales</taxon>
        <taxon>Cryomorphaceae</taxon>
        <taxon>Cryomorpha</taxon>
    </lineage>
</organism>
<reference evidence="9 10" key="1">
    <citation type="submission" date="2020-02" db="EMBL/GenBank/DDBJ databases">
        <title>Out from the shadows clarifying the taxonomy of the family Cryomorphaceae and related taxa by utilizing the GTDB taxonomic framework.</title>
        <authorList>
            <person name="Bowman J.P."/>
        </authorList>
    </citation>
    <scope>NUCLEOTIDE SEQUENCE [LARGE SCALE GENOMIC DNA]</scope>
    <source>
        <strain evidence="9 10">QSSC 1-22</strain>
    </source>
</reference>
<keyword evidence="4 6" id="KW-1133">Transmembrane helix</keyword>
<evidence type="ECO:0000256" key="5">
    <source>
        <dbReference type="ARBA" id="ARBA00023136"/>
    </source>
</evidence>
<evidence type="ECO:0000259" key="7">
    <source>
        <dbReference type="Pfam" id="PF02687"/>
    </source>
</evidence>
<dbReference type="RefSeq" id="WP_163285165.1">
    <property type="nucleotide sequence ID" value="NZ_JAAGVY010000015.1"/>
</dbReference>
<evidence type="ECO:0000256" key="1">
    <source>
        <dbReference type="ARBA" id="ARBA00004651"/>
    </source>
</evidence>
<keyword evidence="2" id="KW-1003">Cell membrane</keyword>
<comment type="caution">
    <text evidence="9">The sequence shown here is derived from an EMBL/GenBank/DDBJ whole genome shotgun (WGS) entry which is preliminary data.</text>
</comment>
<dbReference type="PANTHER" id="PTHR43738">
    <property type="entry name" value="ABC TRANSPORTER, MEMBRANE PROTEIN"/>
    <property type="match status" value="1"/>
</dbReference>
<evidence type="ECO:0000259" key="8">
    <source>
        <dbReference type="Pfam" id="PF12704"/>
    </source>
</evidence>
<dbReference type="InterPro" id="IPR051125">
    <property type="entry name" value="ABC-4/HrtB_transporter"/>
</dbReference>
<feature type="transmembrane region" description="Helical" evidence="6">
    <location>
        <begin position="267"/>
        <end position="288"/>
    </location>
</feature>
<keyword evidence="5 6" id="KW-0472">Membrane</keyword>
<keyword evidence="3 6" id="KW-0812">Transmembrane</keyword>
<keyword evidence="10" id="KW-1185">Reference proteome</keyword>
<dbReference type="Proteomes" id="UP000486602">
    <property type="component" value="Unassembled WGS sequence"/>
</dbReference>